<dbReference type="GO" id="GO:0006508">
    <property type="term" value="P:proteolysis"/>
    <property type="evidence" value="ECO:0007669"/>
    <property type="project" value="UniProtKB-KW"/>
</dbReference>
<comment type="subcellular location">
    <subcellularLocation>
        <location evidence="1">Membrane</location>
        <topology evidence="1">Multi-pass membrane protein</topology>
    </subcellularLocation>
</comment>
<keyword evidence="7" id="KW-0645">Protease</keyword>
<evidence type="ECO:0000313" key="8">
    <source>
        <dbReference type="Proteomes" id="UP000293433"/>
    </source>
</evidence>
<evidence type="ECO:0000256" key="4">
    <source>
        <dbReference type="ARBA" id="ARBA00023136"/>
    </source>
</evidence>
<evidence type="ECO:0000256" key="5">
    <source>
        <dbReference type="SAM" id="Phobius"/>
    </source>
</evidence>
<evidence type="ECO:0000256" key="2">
    <source>
        <dbReference type="ARBA" id="ARBA00022692"/>
    </source>
</evidence>
<dbReference type="InterPro" id="IPR035952">
    <property type="entry name" value="Rhomboid-like_sf"/>
</dbReference>
<protein>
    <submittedName>
        <fullName evidence="7">Rhomboid family GlyGly-CTERM serine protease</fullName>
    </submittedName>
</protein>
<name>A0A4Q7LGN2_9BURK</name>
<dbReference type="RefSeq" id="WP_130482646.1">
    <property type="nucleotide sequence ID" value="NZ_SGWV01000010.1"/>
</dbReference>
<dbReference type="SUPFAM" id="SSF144091">
    <property type="entry name" value="Rhomboid-like"/>
    <property type="match status" value="1"/>
</dbReference>
<evidence type="ECO:0000256" key="1">
    <source>
        <dbReference type="ARBA" id="ARBA00004141"/>
    </source>
</evidence>
<dbReference type="NCBIfam" id="TIGR03902">
    <property type="entry name" value="rhom_GG_sort"/>
    <property type="match status" value="1"/>
</dbReference>
<keyword evidence="8" id="KW-1185">Reference proteome</keyword>
<dbReference type="InterPro" id="IPR022764">
    <property type="entry name" value="Peptidase_S54_rhomboid_dom"/>
</dbReference>
<evidence type="ECO:0000313" key="7">
    <source>
        <dbReference type="EMBL" id="RZS53183.1"/>
    </source>
</evidence>
<feature type="transmembrane region" description="Helical" evidence="5">
    <location>
        <begin position="178"/>
        <end position="200"/>
    </location>
</feature>
<sequence>MSWKLLLRPRRWSAGQVAWLVMLSVLVVPAVLSGPGDALAREVLAWRPDRAWDEPWRWWSAAWMHLNTAHLLANLSGAVLVAALGWLLQPDRRMAWAWALAWPLTHLSLLLQPGLTRYGGLSGVLHAGVAVCAVWLWSRGERRGERHLGQALAAGLLLKLLLERAWEAPLNRVAGLDIVVAPLAHAAGAFWGALLALLVIRLTQAARP</sequence>
<evidence type="ECO:0000256" key="3">
    <source>
        <dbReference type="ARBA" id="ARBA00022989"/>
    </source>
</evidence>
<dbReference type="EMBL" id="SGWV01000010">
    <property type="protein sequence ID" value="RZS53183.1"/>
    <property type="molecule type" value="Genomic_DNA"/>
</dbReference>
<reference evidence="7 8" key="1">
    <citation type="submission" date="2019-02" db="EMBL/GenBank/DDBJ databases">
        <title>Genomic Encyclopedia of Type Strains, Phase IV (KMG-IV): sequencing the most valuable type-strain genomes for metagenomic binning, comparative biology and taxonomic classification.</title>
        <authorList>
            <person name="Goeker M."/>
        </authorList>
    </citation>
    <scope>NUCLEOTIDE SEQUENCE [LARGE SCALE GENOMIC DNA]</scope>
    <source>
        <strain evidence="7 8">DSM 10617</strain>
    </source>
</reference>
<organism evidence="7 8">
    <name type="scientific">Sphaerotilus mobilis</name>
    <dbReference type="NCBI Taxonomy" id="47994"/>
    <lineage>
        <taxon>Bacteria</taxon>
        <taxon>Pseudomonadati</taxon>
        <taxon>Pseudomonadota</taxon>
        <taxon>Betaproteobacteria</taxon>
        <taxon>Burkholderiales</taxon>
        <taxon>Sphaerotilaceae</taxon>
        <taxon>Sphaerotilus</taxon>
    </lineage>
</organism>
<dbReference type="AlphaFoldDB" id="A0A4Q7LGN2"/>
<gene>
    <name evidence="7" type="ORF">EV685_2810</name>
</gene>
<dbReference type="Proteomes" id="UP000293433">
    <property type="component" value="Unassembled WGS sequence"/>
</dbReference>
<accession>A0A4Q7LGN2</accession>
<dbReference type="GO" id="GO:0016020">
    <property type="term" value="C:membrane"/>
    <property type="evidence" value="ECO:0007669"/>
    <property type="project" value="UniProtKB-SubCell"/>
</dbReference>
<dbReference type="InterPro" id="IPR023826">
    <property type="entry name" value="Rhom-like_SP_proteobac"/>
</dbReference>
<evidence type="ECO:0000259" key="6">
    <source>
        <dbReference type="Pfam" id="PF01694"/>
    </source>
</evidence>
<dbReference type="Pfam" id="PF01694">
    <property type="entry name" value="Rhomboid"/>
    <property type="match status" value="1"/>
</dbReference>
<dbReference type="OrthoDB" id="9152313at2"/>
<dbReference type="GO" id="GO:0004252">
    <property type="term" value="F:serine-type endopeptidase activity"/>
    <property type="evidence" value="ECO:0007669"/>
    <property type="project" value="InterPro"/>
</dbReference>
<keyword evidence="4 5" id="KW-0472">Membrane</keyword>
<feature type="transmembrane region" description="Helical" evidence="5">
    <location>
        <begin position="118"/>
        <end position="136"/>
    </location>
</feature>
<dbReference type="Gene3D" id="1.20.1540.10">
    <property type="entry name" value="Rhomboid-like"/>
    <property type="match status" value="1"/>
</dbReference>
<feature type="domain" description="Peptidase S54 rhomboid" evidence="6">
    <location>
        <begin position="54"/>
        <end position="201"/>
    </location>
</feature>
<feature type="transmembrane region" description="Helical" evidence="5">
    <location>
        <begin position="64"/>
        <end position="88"/>
    </location>
</feature>
<proteinExistence type="predicted"/>
<comment type="caution">
    <text evidence="7">The sequence shown here is derived from an EMBL/GenBank/DDBJ whole genome shotgun (WGS) entry which is preliminary data.</text>
</comment>
<keyword evidence="7" id="KW-0378">Hydrolase</keyword>
<keyword evidence="3 5" id="KW-1133">Transmembrane helix</keyword>
<keyword evidence="2 5" id="KW-0812">Transmembrane</keyword>